<comment type="caution">
    <text evidence="1">The sequence shown here is derived from an EMBL/GenBank/DDBJ whole genome shotgun (WGS) entry which is preliminary data.</text>
</comment>
<dbReference type="RefSeq" id="XP_046114012.1">
    <property type="nucleotide sequence ID" value="XM_046262528.1"/>
</dbReference>
<reference evidence="1" key="1">
    <citation type="journal article" date="2021" name="IMA Fungus">
        <title>Genomic characterization of three marine fungi, including Emericellopsis atlantica sp. nov. with signatures of a generalist lifestyle and marine biomass degradation.</title>
        <authorList>
            <person name="Hagestad O.C."/>
            <person name="Hou L."/>
            <person name="Andersen J.H."/>
            <person name="Hansen E.H."/>
            <person name="Altermark B."/>
            <person name="Li C."/>
            <person name="Kuhnert E."/>
            <person name="Cox R.J."/>
            <person name="Crous P.W."/>
            <person name="Spatafora J.W."/>
            <person name="Lail K."/>
            <person name="Amirebrahimi M."/>
            <person name="Lipzen A."/>
            <person name="Pangilinan J."/>
            <person name="Andreopoulos W."/>
            <person name="Hayes R.D."/>
            <person name="Ng V."/>
            <person name="Grigoriev I.V."/>
            <person name="Jackson S.A."/>
            <person name="Sutton T.D.S."/>
            <person name="Dobson A.D.W."/>
            <person name="Rama T."/>
        </authorList>
    </citation>
    <scope>NUCLEOTIDE SEQUENCE</scope>
    <source>
        <strain evidence="1">TS7</strain>
    </source>
</reference>
<evidence type="ECO:0000313" key="1">
    <source>
        <dbReference type="EMBL" id="KAG9250088.1"/>
    </source>
</evidence>
<evidence type="ECO:0000313" key="2">
    <source>
        <dbReference type="Proteomes" id="UP000887229"/>
    </source>
</evidence>
<sequence length="196" mass="22161">MIPLTVSWYWPLGLCIEAPGATTTGKRFTPPGKAAMRNGCFCSGENDSPEGWHAHFNHSSASRINATSWDINEEVDEHRPGGQLSCVVHDHSYHDTPEGVDICPGYVENSVTQERFVRDTDMLDEEALQSNLTYDDNPFSRNLITEVIDYIEDIFSLRQTIRSRVKMVDSCGELSELLHVCLRSGCEPRWKELLEL</sequence>
<accession>A0A9P7ZDE0</accession>
<name>A0A9P7ZDE0_9HYPO</name>
<proteinExistence type="predicted"/>
<organism evidence="1 2">
    <name type="scientific">Emericellopsis atlantica</name>
    <dbReference type="NCBI Taxonomy" id="2614577"/>
    <lineage>
        <taxon>Eukaryota</taxon>
        <taxon>Fungi</taxon>
        <taxon>Dikarya</taxon>
        <taxon>Ascomycota</taxon>
        <taxon>Pezizomycotina</taxon>
        <taxon>Sordariomycetes</taxon>
        <taxon>Hypocreomycetidae</taxon>
        <taxon>Hypocreales</taxon>
        <taxon>Bionectriaceae</taxon>
        <taxon>Emericellopsis</taxon>
    </lineage>
</organism>
<gene>
    <name evidence="1" type="ORF">F5Z01DRAFT_640577</name>
</gene>
<protein>
    <submittedName>
        <fullName evidence="1">Uncharacterized protein</fullName>
    </submittedName>
</protein>
<dbReference type="Proteomes" id="UP000887229">
    <property type="component" value="Unassembled WGS sequence"/>
</dbReference>
<dbReference type="GeneID" id="70293431"/>
<keyword evidence="2" id="KW-1185">Reference proteome</keyword>
<dbReference type="AlphaFoldDB" id="A0A9P7ZDE0"/>
<dbReference type="EMBL" id="MU251283">
    <property type="protein sequence ID" value="KAG9250088.1"/>
    <property type="molecule type" value="Genomic_DNA"/>
</dbReference>